<reference evidence="3" key="2">
    <citation type="submission" date="2017-09" db="EMBL/GenBank/DDBJ databases">
        <authorList>
            <person name="Perez-Cataluna A."/>
            <person name="Figueras M.J."/>
            <person name="Salas-Masso N."/>
        </authorList>
    </citation>
    <scope>NUCLEOTIDE SEQUENCE</scope>
    <source>
        <strain evidence="3">CECT 7727</strain>
    </source>
</reference>
<feature type="domain" description="PAS" evidence="1">
    <location>
        <begin position="4"/>
        <end position="55"/>
    </location>
</feature>
<dbReference type="InterPro" id="IPR013767">
    <property type="entry name" value="PAS_fold"/>
</dbReference>
<dbReference type="Proteomes" id="UP000224740">
    <property type="component" value="Unassembled WGS sequence"/>
</dbReference>
<reference evidence="2 5" key="3">
    <citation type="submission" date="2018-08" db="EMBL/GenBank/DDBJ databases">
        <title>Complete genome of the Arcobacter marinus type strain JCM 15502.</title>
        <authorList>
            <person name="Miller W.G."/>
            <person name="Yee E."/>
            <person name="Huynh S."/>
            <person name="Parker C.T."/>
        </authorList>
    </citation>
    <scope>NUCLEOTIDE SEQUENCE [LARGE SCALE GENOMIC DNA]</scope>
    <source>
        <strain evidence="2 5">JCM 15502</strain>
    </source>
</reference>
<evidence type="ECO:0000313" key="3">
    <source>
        <dbReference type="EMBL" id="PHO14433.1"/>
    </source>
</evidence>
<dbReference type="CDD" id="cd00130">
    <property type="entry name" value="PAS"/>
    <property type="match status" value="1"/>
</dbReference>
<dbReference type="RefSeq" id="WP_099312133.1">
    <property type="nucleotide sequence ID" value="NZ_CP032101.1"/>
</dbReference>
<proteinExistence type="predicted"/>
<dbReference type="PROSITE" id="PS50112">
    <property type="entry name" value="PAS"/>
    <property type="match status" value="1"/>
</dbReference>
<evidence type="ECO:0000259" key="1">
    <source>
        <dbReference type="PROSITE" id="PS50112"/>
    </source>
</evidence>
<dbReference type="EMBL" id="CP032101">
    <property type="protein sequence ID" value="AXX87481.1"/>
    <property type="molecule type" value="Genomic_DNA"/>
</dbReference>
<dbReference type="SMART" id="SM00091">
    <property type="entry name" value="PAS"/>
    <property type="match status" value="1"/>
</dbReference>
<dbReference type="EMBL" id="NXAO01000056">
    <property type="protein sequence ID" value="PHO14433.1"/>
    <property type="molecule type" value="Genomic_DNA"/>
</dbReference>
<reference evidence="4" key="1">
    <citation type="submission" date="2017-09" db="EMBL/GenBank/DDBJ databases">
        <title>Arcobacter canalis sp. nov., a new species isolated from a water canal contaminated with urban sewage.</title>
        <authorList>
            <person name="Perez-Cataluna A."/>
            <person name="Salas-Masso N."/>
            <person name="Figueras M.J."/>
        </authorList>
    </citation>
    <scope>NUCLEOTIDE SEQUENCE [LARGE SCALE GENOMIC DNA]</scope>
    <source>
        <strain evidence="4">CECT 7727</strain>
    </source>
</reference>
<dbReference type="NCBIfam" id="TIGR00229">
    <property type="entry name" value="sensory_box"/>
    <property type="match status" value="1"/>
</dbReference>
<organism evidence="2 5">
    <name type="scientific">Malaciobacter marinus</name>
    <dbReference type="NCBI Taxonomy" id="505249"/>
    <lineage>
        <taxon>Bacteria</taxon>
        <taxon>Pseudomonadati</taxon>
        <taxon>Campylobacterota</taxon>
        <taxon>Epsilonproteobacteria</taxon>
        <taxon>Campylobacterales</taxon>
        <taxon>Arcobacteraceae</taxon>
        <taxon>Malaciobacter</taxon>
    </lineage>
</organism>
<dbReference type="Pfam" id="PF00989">
    <property type="entry name" value="PAS"/>
    <property type="match status" value="1"/>
</dbReference>
<dbReference type="SUPFAM" id="SSF55785">
    <property type="entry name" value="PYP-like sensor domain (PAS domain)"/>
    <property type="match status" value="1"/>
</dbReference>
<sequence>MGDINKLFFEIIDNFQNGFIVTNEKGDILYVNSTFCDLLGYEKSNIVNNKKIWELNYNINTYALFNKKIQDLEHINNSKKYYTYIKKDGTLLSCMIQNCIYKDVKSEKTYYFSIIHNTSTTLYAENYFSFKKEITNDIEKLKIPLFTIMTSVSAFRLKDELNLKLTDDDVKLNLDAIENSANRLNNLIKNLNT</sequence>
<evidence type="ECO:0000313" key="4">
    <source>
        <dbReference type="Proteomes" id="UP000224740"/>
    </source>
</evidence>
<dbReference type="Proteomes" id="UP000264693">
    <property type="component" value="Chromosome"/>
</dbReference>
<dbReference type="Gene3D" id="3.30.450.20">
    <property type="entry name" value="PAS domain"/>
    <property type="match status" value="1"/>
</dbReference>
<accession>A0A347TLK3</accession>
<protein>
    <submittedName>
        <fullName evidence="2">PAS sensor-containing signal transduction protein</fullName>
    </submittedName>
</protein>
<evidence type="ECO:0000313" key="5">
    <source>
        <dbReference type="Proteomes" id="UP000264693"/>
    </source>
</evidence>
<gene>
    <name evidence="2" type="ORF">AMRN_1753</name>
    <name evidence="3" type="ORF">CPH92_11930</name>
</gene>
<evidence type="ECO:0000313" key="2">
    <source>
        <dbReference type="EMBL" id="AXX87481.1"/>
    </source>
</evidence>
<dbReference type="InterPro" id="IPR035965">
    <property type="entry name" value="PAS-like_dom_sf"/>
</dbReference>
<dbReference type="InterPro" id="IPR000014">
    <property type="entry name" value="PAS"/>
</dbReference>
<keyword evidence="4" id="KW-1185">Reference proteome</keyword>
<name>A0A347TLK3_9BACT</name>
<dbReference type="KEGG" id="amar:AMRN_1753"/>
<dbReference type="GO" id="GO:0006355">
    <property type="term" value="P:regulation of DNA-templated transcription"/>
    <property type="evidence" value="ECO:0007669"/>
    <property type="project" value="InterPro"/>
</dbReference>
<dbReference type="AlphaFoldDB" id="A0A347TLK3"/>